<feature type="transmembrane region" description="Helical" evidence="6">
    <location>
        <begin position="73"/>
        <end position="91"/>
    </location>
</feature>
<feature type="domain" description="EamA" evidence="7">
    <location>
        <begin position="13"/>
        <end position="145"/>
    </location>
</feature>
<evidence type="ECO:0000313" key="9">
    <source>
        <dbReference type="Proteomes" id="UP001156614"/>
    </source>
</evidence>
<evidence type="ECO:0000256" key="1">
    <source>
        <dbReference type="ARBA" id="ARBA00004141"/>
    </source>
</evidence>
<feature type="transmembrane region" description="Helical" evidence="6">
    <location>
        <begin position="159"/>
        <end position="181"/>
    </location>
</feature>
<dbReference type="InterPro" id="IPR000620">
    <property type="entry name" value="EamA_dom"/>
</dbReference>
<comment type="similarity">
    <text evidence="2">Belongs to the EamA transporter family.</text>
</comment>
<gene>
    <name evidence="8" type="ORF">GCM10007867_27640</name>
</gene>
<feature type="transmembrane region" description="Helical" evidence="6">
    <location>
        <begin position="193"/>
        <end position="212"/>
    </location>
</feature>
<evidence type="ECO:0000256" key="3">
    <source>
        <dbReference type="ARBA" id="ARBA00022692"/>
    </source>
</evidence>
<evidence type="ECO:0000256" key="2">
    <source>
        <dbReference type="ARBA" id="ARBA00007362"/>
    </source>
</evidence>
<evidence type="ECO:0000256" key="5">
    <source>
        <dbReference type="ARBA" id="ARBA00023136"/>
    </source>
</evidence>
<feature type="transmembrane region" description="Helical" evidence="6">
    <location>
        <begin position="103"/>
        <end position="121"/>
    </location>
</feature>
<dbReference type="AlphaFoldDB" id="A0AAV5NJC7"/>
<dbReference type="InterPro" id="IPR037185">
    <property type="entry name" value="EmrE-like"/>
</dbReference>
<dbReference type="PANTHER" id="PTHR32322">
    <property type="entry name" value="INNER MEMBRANE TRANSPORTER"/>
    <property type="match status" value="1"/>
</dbReference>
<dbReference type="Proteomes" id="UP001156614">
    <property type="component" value="Unassembled WGS sequence"/>
</dbReference>
<name>A0AAV5NJC7_9PROT</name>
<dbReference type="InterPro" id="IPR050638">
    <property type="entry name" value="AA-Vitamin_Transporters"/>
</dbReference>
<feature type="transmembrane region" description="Helical" evidence="6">
    <location>
        <begin position="38"/>
        <end position="61"/>
    </location>
</feature>
<feature type="transmembrane region" description="Helical" evidence="6">
    <location>
        <begin position="255"/>
        <end position="275"/>
    </location>
</feature>
<evidence type="ECO:0000259" key="7">
    <source>
        <dbReference type="Pfam" id="PF00892"/>
    </source>
</evidence>
<feature type="transmembrane region" description="Helical" evidence="6">
    <location>
        <begin position="281"/>
        <end position="302"/>
    </location>
</feature>
<feature type="transmembrane region" description="Helical" evidence="6">
    <location>
        <begin position="128"/>
        <end position="147"/>
    </location>
</feature>
<comment type="subcellular location">
    <subcellularLocation>
        <location evidence="1">Membrane</location>
        <topology evidence="1">Multi-pass membrane protein</topology>
    </subcellularLocation>
</comment>
<dbReference type="RefSeq" id="WP_099213386.1">
    <property type="nucleotide sequence ID" value="NZ_BEWM01000007.1"/>
</dbReference>
<evidence type="ECO:0000256" key="6">
    <source>
        <dbReference type="SAM" id="Phobius"/>
    </source>
</evidence>
<accession>A0AAV5NJC7</accession>
<reference evidence="9" key="1">
    <citation type="journal article" date="2019" name="Int. J. Syst. Evol. Microbiol.">
        <title>The Global Catalogue of Microorganisms (GCM) 10K type strain sequencing project: providing services to taxonomists for standard genome sequencing and annotation.</title>
        <authorList>
            <consortium name="The Broad Institute Genomics Platform"/>
            <consortium name="The Broad Institute Genome Sequencing Center for Infectious Disease"/>
            <person name="Wu L."/>
            <person name="Ma J."/>
        </authorList>
    </citation>
    <scope>NUCLEOTIDE SEQUENCE [LARGE SCALE GENOMIC DNA]</scope>
    <source>
        <strain evidence="9">NBRC 3267</strain>
    </source>
</reference>
<evidence type="ECO:0000256" key="4">
    <source>
        <dbReference type="ARBA" id="ARBA00022989"/>
    </source>
</evidence>
<dbReference type="SUPFAM" id="SSF103481">
    <property type="entry name" value="Multidrug resistance efflux transporter EmrE"/>
    <property type="match status" value="2"/>
</dbReference>
<proteinExistence type="inferred from homology"/>
<dbReference type="GO" id="GO:0016020">
    <property type="term" value="C:membrane"/>
    <property type="evidence" value="ECO:0007669"/>
    <property type="project" value="UniProtKB-SubCell"/>
</dbReference>
<evidence type="ECO:0000313" key="8">
    <source>
        <dbReference type="EMBL" id="GLQ63918.1"/>
    </source>
</evidence>
<dbReference type="EMBL" id="BSNU01000006">
    <property type="protein sequence ID" value="GLQ63918.1"/>
    <property type="molecule type" value="Genomic_DNA"/>
</dbReference>
<dbReference type="PANTHER" id="PTHR32322:SF2">
    <property type="entry name" value="EAMA DOMAIN-CONTAINING PROTEIN"/>
    <property type="match status" value="1"/>
</dbReference>
<keyword evidence="3 6" id="KW-0812">Transmembrane</keyword>
<organism evidence="8 9">
    <name type="scientific">Gluconobacter cerinus</name>
    <dbReference type="NCBI Taxonomy" id="38307"/>
    <lineage>
        <taxon>Bacteria</taxon>
        <taxon>Pseudomonadati</taxon>
        <taxon>Pseudomonadota</taxon>
        <taxon>Alphaproteobacteria</taxon>
        <taxon>Acetobacterales</taxon>
        <taxon>Acetobacteraceae</taxon>
        <taxon>Gluconobacter</taxon>
    </lineage>
</organism>
<comment type="caution">
    <text evidence="8">The sequence shown here is derived from an EMBL/GenBank/DDBJ whole genome shotgun (WGS) entry which is preliminary data.</text>
</comment>
<keyword evidence="4 6" id="KW-1133">Transmembrane helix</keyword>
<keyword evidence="9" id="KW-1185">Reference proteome</keyword>
<keyword evidence="5 6" id="KW-0472">Membrane</keyword>
<feature type="domain" description="EamA" evidence="7">
    <location>
        <begin position="162"/>
        <end position="297"/>
    </location>
</feature>
<dbReference type="Pfam" id="PF00892">
    <property type="entry name" value="EamA"/>
    <property type="match status" value="2"/>
</dbReference>
<sequence length="309" mass="33079">MTTSHRKEVDTTAALLIVLLCAIWGLQQSAIKVIASDILPILQVGLRSAVAAAIVGALLLWRGERTAFRSIPLRPIVSVGTLFGLEFLLTAEGLRFTSAAHMSIFLYTAPIFAALGLHIRLPEERLSLFQWSGILVAFLGVVISFIGPAHKEAAHAHDLVWLGDLMGIMGAMAWGMTTLVVRTTPLADAPATVTLFCQLAGAGFLLLSVAVLAHQTTFHTTSFVLLNLGFQTIIISALSYLVWFSLLRRYLASRLGVLSFMTPVFGVASGALLLHEALTSSFLIGALMILGGIMVVSGESLFKGKGHTK</sequence>
<protein>
    <submittedName>
        <fullName evidence="8">Membrane protein</fullName>
    </submittedName>
</protein>
<feature type="transmembrane region" description="Helical" evidence="6">
    <location>
        <begin position="224"/>
        <end position="243"/>
    </location>
</feature>